<reference evidence="1" key="3">
    <citation type="journal article" date="2017" name="Nature">
        <title>Genome sequence of the progenitor of the wheat D genome Aegilops tauschii.</title>
        <authorList>
            <person name="Luo M.C."/>
            <person name="Gu Y.Q."/>
            <person name="Puiu D."/>
            <person name="Wang H."/>
            <person name="Twardziok S.O."/>
            <person name="Deal K.R."/>
            <person name="Huo N."/>
            <person name="Zhu T."/>
            <person name="Wang L."/>
            <person name="Wang Y."/>
            <person name="McGuire P.E."/>
            <person name="Liu S."/>
            <person name="Long H."/>
            <person name="Ramasamy R.K."/>
            <person name="Rodriguez J.C."/>
            <person name="Van S.L."/>
            <person name="Yuan L."/>
            <person name="Wang Z."/>
            <person name="Xia Z."/>
            <person name="Xiao L."/>
            <person name="Anderson O.D."/>
            <person name="Ouyang S."/>
            <person name="Liang Y."/>
            <person name="Zimin A.V."/>
            <person name="Pertea G."/>
            <person name="Qi P."/>
            <person name="Bennetzen J.L."/>
            <person name="Dai X."/>
            <person name="Dawson M.W."/>
            <person name="Muller H.G."/>
            <person name="Kugler K."/>
            <person name="Rivarola-Duarte L."/>
            <person name="Spannagl M."/>
            <person name="Mayer K.F.X."/>
            <person name="Lu F.H."/>
            <person name="Bevan M.W."/>
            <person name="Leroy P."/>
            <person name="Li P."/>
            <person name="You F.M."/>
            <person name="Sun Q."/>
            <person name="Liu Z."/>
            <person name="Lyons E."/>
            <person name="Wicker T."/>
            <person name="Salzberg S.L."/>
            <person name="Devos K.M."/>
            <person name="Dvorak J."/>
        </authorList>
    </citation>
    <scope>NUCLEOTIDE SEQUENCE [LARGE SCALE GENOMIC DNA]</scope>
    <source>
        <strain evidence="1">cv. AL8/78</strain>
    </source>
</reference>
<reference evidence="1" key="5">
    <citation type="journal article" date="2021" name="G3 (Bethesda)">
        <title>Aegilops tauschii genome assembly Aet v5.0 features greater sequence contiguity and improved annotation.</title>
        <authorList>
            <person name="Wang L."/>
            <person name="Zhu T."/>
            <person name="Rodriguez J.C."/>
            <person name="Deal K.R."/>
            <person name="Dubcovsky J."/>
            <person name="McGuire P.E."/>
            <person name="Lux T."/>
            <person name="Spannagl M."/>
            <person name="Mayer K.F.X."/>
            <person name="Baldrich P."/>
            <person name="Meyers B.C."/>
            <person name="Huo N."/>
            <person name="Gu Y.Q."/>
            <person name="Zhou H."/>
            <person name="Devos K.M."/>
            <person name="Bennetzen J.L."/>
            <person name="Unver T."/>
            <person name="Budak H."/>
            <person name="Gulick P.J."/>
            <person name="Galiba G."/>
            <person name="Kalapos B."/>
            <person name="Nelson D.R."/>
            <person name="Li P."/>
            <person name="You F.M."/>
            <person name="Luo M.C."/>
            <person name="Dvorak J."/>
        </authorList>
    </citation>
    <scope>NUCLEOTIDE SEQUENCE [LARGE SCALE GENOMIC DNA]</scope>
    <source>
        <strain evidence="1">cv. AL8/78</strain>
    </source>
</reference>
<sequence length="150" mass="17939">MGHPTPWSEKPGTPSMSKYSACYHHYYYASLLNHNLYFTHVNPGINIPFMHELCLVIMRADYSLDKCACHRALRLHQWPIHHLTLLPHHRRPKASWTIRKSEASNWVRRLFPRPSHAWLYRGLLRPSRRLPQRHWCLSQELIPRVFIYPA</sequence>
<name>A0A453ACL0_AEGTS</name>
<proteinExistence type="predicted"/>
<evidence type="ECO:0000313" key="1">
    <source>
        <dbReference type="EnsemblPlants" id="AET2Gv20069400.1"/>
    </source>
</evidence>
<dbReference type="Proteomes" id="UP000015105">
    <property type="component" value="Chromosome 2D"/>
</dbReference>
<reference evidence="2" key="1">
    <citation type="journal article" date="2014" name="Science">
        <title>Ancient hybridizations among the ancestral genomes of bread wheat.</title>
        <authorList>
            <consortium name="International Wheat Genome Sequencing Consortium,"/>
            <person name="Marcussen T."/>
            <person name="Sandve S.R."/>
            <person name="Heier L."/>
            <person name="Spannagl M."/>
            <person name="Pfeifer M."/>
            <person name="Jakobsen K.S."/>
            <person name="Wulff B.B."/>
            <person name="Steuernagel B."/>
            <person name="Mayer K.F."/>
            <person name="Olsen O.A."/>
        </authorList>
    </citation>
    <scope>NUCLEOTIDE SEQUENCE [LARGE SCALE GENOMIC DNA]</scope>
    <source>
        <strain evidence="2">cv. AL8/78</strain>
    </source>
</reference>
<keyword evidence="2" id="KW-1185">Reference proteome</keyword>
<protein>
    <submittedName>
        <fullName evidence="1">Uncharacterized protein</fullName>
    </submittedName>
</protein>
<reference evidence="1" key="4">
    <citation type="submission" date="2019-03" db="UniProtKB">
        <authorList>
            <consortium name="EnsemblPlants"/>
        </authorList>
    </citation>
    <scope>IDENTIFICATION</scope>
</reference>
<evidence type="ECO:0000313" key="2">
    <source>
        <dbReference type="Proteomes" id="UP000015105"/>
    </source>
</evidence>
<accession>A0A453ACL0</accession>
<organism evidence="1 2">
    <name type="scientific">Aegilops tauschii subsp. strangulata</name>
    <name type="common">Goatgrass</name>
    <dbReference type="NCBI Taxonomy" id="200361"/>
    <lineage>
        <taxon>Eukaryota</taxon>
        <taxon>Viridiplantae</taxon>
        <taxon>Streptophyta</taxon>
        <taxon>Embryophyta</taxon>
        <taxon>Tracheophyta</taxon>
        <taxon>Spermatophyta</taxon>
        <taxon>Magnoliopsida</taxon>
        <taxon>Liliopsida</taxon>
        <taxon>Poales</taxon>
        <taxon>Poaceae</taxon>
        <taxon>BOP clade</taxon>
        <taxon>Pooideae</taxon>
        <taxon>Triticodae</taxon>
        <taxon>Triticeae</taxon>
        <taxon>Triticinae</taxon>
        <taxon>Aegilops</taxon>
    </lineage>
</organism>
<dbReference type="EnsemblPlants" id="AET2Gv20069400.1">
    <property type="protein sequence ID" value="AET2Gv20069400.1"/>
    <property type="gene ID" value="AET2Gv20069400"/>
</dbReference>
<reference evidence="2" key="2">
    <citation type="journal article" date="2017" name="Nat. Plants">
        <title>The Aegilops tauschii genome reveals multiple impacts of transposons.</title>
        <authorList>
            <person name="Zhao G."/>
            <person name="Zou C."/>
            <person name="Li K."/>
            <person name="Wang K."/>
            <person name="Li T."/>
            <person name="Gao L."/>
            <person name="Zhang X."/>
            <person name="Wang H."/>
            <person name="Yang Z."/>
            <person name="Liu X."/>
            <person name="Jiang W."/>
            <person name="Mao L."/>
            <person name="Kong X."/>
            <person name="Jiao Y."/>
            <person name="Jia J."/>
        </authorList>
    </citation>
    <scope>NUCLEOTIDE SEQUENCE [LARGE SCALE GENOMIC DNA]</scope>
    <source>
        <strain evidence="2">cv. AL8/78</strain>
    </source>
</reference>
<dbReference type="AlphaFoldDB" id="A0A453ACL0"/>
<dbReference type="Gramene" id="AET2Gv20069400.1">
    <property type="protein sequence ID" value="AET2Gv20069400.1"/>
    <property type="gene ID" value="AET2Gv20069400"/>
</dbReference>